<dbReference type="Proteomes" id="UP000321514">
    <property type="component" value="Unassembled WGS sequence"/>
</dbReference>
<evidence type="ECO:0008006" key="5">
    <source>
        <dbReference type="Google" id="ProtNLM"/>
    </source>
</evidence>
<accession>A0A511TCR8</accession>
<evidence type="ECO:0000313" key="2">
    <source>
        <dbReference type="EMBL" id="SEU38986.1"/>
    </source>
</evidence>
<sequence>MTQSSSLGCACGEVSLRVEKAPIISAECCCDSCRAAVARFRTLPASRLLLGPRDASRFVLYRKDRVHFLQGTDRLAEFRLTPESKTRRVVATCCNTPVFLEFQNGHWLSLYGGLWADATLPPLELRTMTSDLPPGPALPTDVPNSRHQSVAFFIKLLGAWVGMGFRSPKLTFVKAELPR</sequence>
<organism evidence="1 4">
    <name type="scientific">Myxococcus fulvus</name>
    <dbReference type="NCBI Taxonomy" id="33"/>
    <lineage>
        <taxon>Bacteria</taxon>
        <taxon>Pseudomonadati</taxon>
        <taxon>Myxococcota</taxon>
        <taxon>Myxococcia</taxon>
        <taxon>Myxococcales</taxon>
        <taxon>Cystobacterineae</taxon>
        <taxon>Myxococcaceae</taxon>
        <taxon>Myxococcus</taxon>
    </lineage>
</organism>
<dbReference type="OrthoDB" id="327703at2"/>
<reference evidence="1 4" key="2">
    <citation type="submission" date="2019-07" db="EMBL/GenBank/DDBJ databases">
        <title>Whole genome shotgun sequence of Myxococcus fulvus NBRC 100333.</title>
        <authorList>
            <person name="Hosoyama A."/>
            <person name="Uohara A."/>
            <person name="Ohji S."/>
            <person name="Ichikawa N."/>
        </authorList>
    </citation>
    <scope>NUCLEOTIDE SEQUENCE [LARGE SCALE GENOMIC DNA]</scope>
    <source>
        <strain evidence="1 4">NBRC 100333</strain>
    </source>
</reference>
<gene>
    <name evidence="1" type="ORF">MFU01_70130</name>
    <name evidence="2" type="ORF">SAMN05443572_113269</name>
</gene>
<dbReference type="EMBL" id="BJXR01000052">
    <property type="protein sequence ID" value="GEN11976.1"/>
    <property type="molecule type" value="Genomic_DNA"/>
</dbReference>
<name>A0A511TCR8_MYXFU</name>
<dbReference type="RefSeq" id="WP_074958497.1">
    <property type="nucleotide sequence ID" value="NZ_BJXR01000052.1"/>
</dbReference>
<evidence type="ECO:0000313" key="1">
    <source>
        <dbReference type="EMBL" id="GEN11976.1"/>
    </source>
</evidence>
<evidence type="ECO:0000313" key="3">
    <source>
        <dbReference type="Proteomes" id="UP000183760"/>
    </source>
</evidence>
<reference evidence="2 3" key="1">
    <citation type="submission" date="2016-10" db="EMBL/GenBank/DDBJ databases">
        <authorList>
            <person name="Varghese N."/>
            <person name="Submissions S."/>
        </authorList>
    </citation>
    <scope>NUCLEOTIDE SEQUENCE [LARGE SCALE GENOMIC DNA]</scope>
    <source>
        <strain evidence="2 3">DSM 16525</strain>
    </source>
</reference>
<protein>
    <recommendedName>
        <fullName evidence="5">CENP-V/GFA domain-containing protein</fullName>
    </recommendedName>
</protein>
<dbReference type="STRING" id="1334629.MFUL124B02_11100"/>
<dbReference type="InterPro" id="IPR011057">
    <property type="entry name" value="Mss4-like_sf"/>
</dbReference>
<proteinExistence type="predicted"/>
<dbReference type="AlphaFoldDB" id="A0A511TCR8"/>
<comment type="caution">
    <text evidence="1">The sequence shown here is derived from an EMBL/GenBank/DDBJ whole genome shotgun (WGS) entry which is preliminary data.</text>
</comment>
<dbReference type="Gene3D" id="3.90.1590.10">
    <property type="entry name" value="glutathione-dependent formaldehyde- activating enzyme (gfa)"/>
    <property type="match status" value="1"/>
</dbReference>
<dbReference type="SUPFAM" id="SSF51316">
    <property type="entry name" value="Mss4-like"/>
    <property type="match status" value="1"/>
</dbReference>
<dbReference type="Proteomes" id="UP000183760">
    <property type="component" value="Unassembled WGS sequence"/>
</dbReference>
<evidence type="ECO:0000313" key="4">
    <source>
        <dbReference type="Proteomes" id="UP000321514"/>
    </source>
</evidence>
<dbReference type="EMBL" id="FOIB01000013">
    <property type="protein sequence ID" value="SEU38986.1"/>
    <property type="molecule type" value="Genomic_DNA"/>
</dbReference>
<keyword evidence="3" id="KW-1185">Reference proteome</keyword>